<evidence type="ECO:0000256" key="1">
    <source>
        <dbReference type="SAM" id="SignalP"/>
    </source>
</evidence>
<dbReference type="Proteomes" id="UP000636264">
    <property type="component" value="Unassembled WGS sequence"/>
</dbReference>
<reference evidence="2" key="2">
    <citation type="submission" date="2020-09" db="EMBL/GenBank/DDBJ databases">
        <authorList>
            <person name="Sun Q."/>
            <person name="Zhou Y."/>
        </authorList>
    </citation>
    <scope>NUCLEOTIDE SEQUENCE</scope>
    <source>
        <strain evidence="2">CGMCC 1.15320</strain>
    </source>
</reference>
<dbReference type="EMBL" id="BMIF01000002">
    <property type="protein sequence ID" value="GGA58747.1"/>
    <property type="molecule type" value="Genomic_DNA"/>
</dbReference>
<feature type="chain" id="PRO_5037367843" evidence="1">
    <location>
        <begin position="26"/>
        <end position="116"/>
    </location>
</feature>
<evidence type="ECO:0000313" key="3">
    <source>
        <dbReference type="Proteomes" id="UP000636264"/>
    </source>
</evidence>
<organism evidence="2 3">
    <name type="scientific">Nitratireductor aestuarii</name>
    <dbReference type="NCBI Taxonomy" id="1735103"/>
    <lineage>
        <taxon>Bacteria</taxon>
        <taxon>Pseudomonadati</taxon>
        <taxon>Pseudomonadota</taxon>
        <taxon>Alphaproteobacteria</taxon>
        <taxon>Hyphomicrobiales</taxon>
        <taxon>Phyllobacteriaceae</taxon>
        <taxon>Nitratireductor</taxon>
    </lineage>
</organism>
<sequence>MRKRGLAAMGGVLGMLAVSVSPASAANDYPTVAVADYVVACMISNGQTRQVLERCSCSIDVISSIMSYDDYVKAETVARMQQMTGERSAIFRETAPSRQSLAAIRRAQAEADIRCF</sequence>
<accession>A0A916RJI5</accession>
<keyword evidence="1" id="KW-0732">Signal</keyword>
<dbReference type="RefSeq" id="WP_210315501.1">
    <property type="nucleotide sequence ID" value="NZ_BMIF01000002.1"/>
</dbReference>
<reference evidence="2" key="1">
    <citation type="journal article" date="2014" name="Int. J. Syst. Evol. Microbiol.">
        <title>Complete genome sequence of Corynebacterium casei LMG S-19264T (=DSM 44701T), isolated from a smear-ripened cheese.</title>
        <authorList>
            <consortium name="US DOE Joint Genome Institute (JGI-PGF)"/>
            <person name="Walter F."/>
            <person name="Albersmeier A."/>
            <person name="Kalinowski J."/>
            <person name="Ruckert C."/>
        </authorList>
    </citation>
    <scope>NUCLEOTIDE SEQUENCE</scope>
    <source>
        <strain evidence="2">CGMCC 1.15320</strain>
    </source>
</reference>
<comment type="caution">
    <text evidence="2">The sequence shown here is derived from an EMBL/GenBank/DDBJ whole genome shotgun (WGS) entry which is preliminary data.</text>
</comment>
<feature type="signal peptide" evidence="1">
    <location>
        <begin position="1"/>
        <end position="25"/>
    </location>
</feature>
<evidence type="ECO:0000313" key="2">
    <source>
        <dbReference type="EMBL" id="GGA58747.1"/>
    </source>
</evidence>
<dbReference type="AlphaFoldDB" id="A0A916RJI5"/>
<name>A0A916RJI5_9HYPH</name>
<protein>
    <submittedName>
        <fullName evidence="2">Uncharacterized protein</fullName>
    </submittedName>
</protein>
<keyword evidence="3" id="KW-1185">Reference proteome</keyword>
<gene>
    <name evidence="2" type="ORF">GCM10011385_10540</name>
</gene>
<proteinExistence type="predicted"/>